<dbReference type="InterPro" id="IPR004263">
    <property type="entry name" value="Exostosin"/>
</dbReference>
<comment type="caution">
    <text evidence="1">The sequence shown here is derived from an EMBL/GenBank/DDBJ whole genome shotgun (WGS) entry which is preliminary data.</text>
</comment>
<reference evidence="1 2" key="1">
    <citation type="submission" date="2024-04" db="EMBL/GenBank/DDBJ databases">
        <title>Tritrichomonas musculus Genome.</title>
        <authorList>
            <person name="Alves-Ferreira E."/>
            <person name="Grigg M."/>
            <person name="Lorenzi H."/>
            <person name="Galac M."/>
        </authorList>
    </citation>
    <scope>NUCLEOTIDE SEQUENCE [LARGE SCALE GENOMIC DNA]</scope>
    <source>
        <strain evidence="1 2">EAF2021</strain>
    </source>
</reference>
<keyword evidence="2" id="KW-1185">Reference proteome</keyword>
<organism evidence="1 2">
    <name type="scientific">Tritrichomonas musculus</name>
    <dbReference type="NCBI Taxonomy" id="1915356"/>
    <lineage>
        <taxon>Eukaryota</taxon>
        <taxon>Metamonada</taxon>
        <taxon>Parabasalia</taxon>
        <taxon>Tritrichomonadida</taxon>
        <taxon>Tritrichomonadidae</taxon>
        <taxon>Tritrichomonas</taxon>
    </lineage>
</organism>
<dbReference type="PANTHER" id="PTHR11062">
    <property type="entry name" value="EXOSTOSIN HEPARAN SULFATE GLYCOSYLTRANSFERASE -RELATED"/>
    <property type="match status" value="1"/>
</dbReference>
<dbReference type="Proteomes" id="UP001470230">
    <property type="component" value="Unassembled WGS sequence"/>
</dbReference>
<gene>
    <name evidence="1" type="ORF">M9Y10_045887</name>
</gene>
<proteinExistence type="predicted"/>
<name>A0ABR2JXQ4_9EUKA</name>
<sequence>MRDINKCMQNPLNTSYLPTNTKEAQKHFDEIHSFFESYSNYRRPKYFTCKGPFLENEFIQRFKSKPLSYFSPFIPLFFPWFGVYKNLLRVYGVHMSKILKLLKSEYLYFVLSESDFGFTGKNNFLQSLPSNVFVFSASGMGHVAIPWIQCKQKPLKQQKIEHFLSFSGNPRSCVDRKEILNVVRSVLGTDFYENRTKSWEDVFSKSKFVLSPRGIAVSTYRSYEILRMEVIPVIYTDYIHWLPYFPKLNWSRFSFLTNHQEFTRTAMKLKTLTDDEYNEMKKYLHVVSQKYFQWDGFFNQLDLFFNGGNHSFTCSRAALTFVH</sequence>
<accession>A0ABR2JXQ4</accession>
<evidence type="ECO:0000313" key="1">
    <source>
        <dbReference type="EMBL" id="KAK8883236.1"/>
    </source>
</evidence>
<dbReference type="EMBL" id="JAPFFF010000009">
    <property type="protein sequence ID" value="KAK8883236.1"/>
    <property type="molecule type" value="Genomic_DNA"/>
</dbReference>
<evidence type="ECO:0000313" key="2">
    <source>
        <dbReference type="Proteomes" id="UP001470230"/>
    </source>
</evidence>
<evidence type="ECO:0008006" key="3">
    <source>
        <dbReference type="Google" id="ProtNLM"/>
    </source>
</evidence>
<protein>
    <recommendedName>
        <fullName evidence="3">Exostosin GT47 domain-containing protein</fullName>
    </recommendedName>
</protein>